<dbReference type="AlphaFoldDB" id="A0A0A2R9G7"/>
<accession>A0A0A2R9G7</accession>
<sequence length="114" mass="12984">MKPTRILLFILFPALSSAAGLDSFFSDNPDLSGNIFVKEAIYEQAQAIAVERSWREETNEDLPNDVRKRLSSDGYEYALLGMRTLKSICKDSELMDVNNLTNKECVLIDNYKEK</sequence>
<protein>
    <submittedName>
        <fullName evidence="1">Uncharacterized protein</fullName>
    </submittedName>
</protein>
<dbReference type="RefSeq" id="WP_036407208.1">
    <property type="nucleotide sequence ID" value="NZ_CP181997.1"/>
</dbReference>
<dbReference type="OrthoDB" id="6467032at2"/>
<name>A0A0A2R9G7_MORMO</name>
<reference evidence="1" key="1">
    <citation type="submission" date="2017-02" db="EMBL/GenBank/DDBJ databases">
        <title>Analysis of active prophages from bacterial high-throughput sequencing data.</title>
        <authorList>
            <person name="Sun Q."/>
            <person name="Zhang X."/>
            <person name="Xing S."/>
            <person name="Tong Y.-G."/>
        </authorList>
    </citation>
    <scope>NUCLEOTIDE SEQUENCE [LARGE SCALE GENOMIC DNA]</scope>
    <source>
        <strain evidence="1">IME1369</strain>
    </source>
</reference>
<proteinExistence type="predicted"/>
<evidence type="ECO:0000313" key="1">
    <source>
        <dbReference type="EMBL" id="ARM68120.1"/>
    </source>
</evidence>
<dbReference type="EMBL" id="KY653122">
    <property type="protein sequence ID" value="ARM68120.1"/>
    <property type="molecule type" value="Genomic_DNA"/>
</dbReference>
<accession>A0A1W6JPG1</accession>
<organism evidence="1">
    <name type="scientific">Morganella morganii</name>
    <name type="common">Proteus morganii</name>
    <dbReference type="NCBI Taxonomy" id="582"/>
    <lineage>
        <taxon>Bacteria</taxon>
        <taxon>Pseudomonadati</taxon>
        <taxon>Pseudomonadota</taxon>
        <taxon>Gammaproteobacteria</taxon>
        <taxon>Enterobacterales</taxon>
        <taxon>Morganellaceae</taxon>
        <taxon>Morganella</taxon>
    </lineage>
</organism>